<organism evidence="3 4">
    <name type="scientific">Pigmentiphaga humi</name>
    <dbReference type="NCBI Taxonomy" id="2478468"/>
    <lineage>
        <taxon>Bacteria</taxon>
        <taxon>Pseudomonadati</taxon>
        <taxon>Pseudomonadota</taxon>
        <taxon>Betaproteobacteria</taxon>
        <taxon>Burkholderiales</taxon>
        <taxon>Alcaligenaceae</taxon>
        <taxon>Pigmentiphaga</taxon>
    </lineage>
</organism>
<dbReference type="Gene3D" id="3.40.190.150">
    <property type="entry name" value="Bordetella uptake gene, domain 1"/>
    <property type="match status" value="1"/>
</dbReference>
<evidence type="ECO:0000313" key="4">
    <source>
        <dbReference type="Proteomes" id="UP000277294"/>
    </source>
</evidence>
<dbReference type="PANTHER" id="PTHR42928:SF5">
    <property type="entry name" value="BLR1237 PROTEIN"/>
    <property type="match status" value="1"/>
</dbReference>
<gene>
    <name evidence="3" type="ORF">PIGHUM_03017</name>
</gene>
<dbReference type="Pfam" id="PF03401">
    <property type="entry name" value="TctC"/>
    <property type="match status" value="1"/>
</dbReference>
<dbReference type="SUPFAM" id="SSF53850">
    <property type="entry name" value="Periplasmic binding protein-like II"/>
    <property type="match status" value="1"/>
</dbReference>
<dbReference type="InterPro" id="IPR005064">
    <property type="entry name" value="BUG"/>
</dbReference>
<dbReference type="PANTHER" id="PTHR42928">
    <property type="entry name" value="TRICARBOXYLATE-BINDING PROTEIN"/>
    <property type="match status" value="1"/>
</dbReference>
<dbReference type="RefSeq" id="WP_124080394.1">
    <property type="nucleotide sequence ID" value="NZ_UWPJ01000023.1"/>
</dbReference>
<dbReference type="OrthoDB" id="8678477at2"/>
<dbReference type="InterPro" id="IPR042100">
    <property type="entry name" value="Bug_dom1"/>
</dbReference>
<dbReference type="PIRSF" id="PIRSF017082">
    <property type="entry name" value="YflP"/>
    <property type="match status" value="1"/>
</dbReference>
<keyword evidence="2" id="KW-0732">Signal</keyword>
<dbReference type="EMBL" id="UWPJ01000023">
    <property type="protein sequence ID" value="VCU70937.1"/>
    <property type="molecule type" value="Genomic_DNA"/>
</dbReference>
<accession>A0A3P4B3Q4</accession>
<dbReference type="Proteomes" id="UP000277294">
    <property type="component" value="Unassembled WGS sequence"/>
</dbReference>
<name>A0A3P4B3Q4_9BURK</name>
<keyword evidence="4" id="KW-1185">Reference proteome</keyword>
<dbReference type="Gene3D" id="3.40.190.10">
    <property type="entry name" value="Periplasmic binding protein-like II"/>
    <property type="match status" value="1"/>
</dbReference>
<evidence type="ECO:0000256" key="1">
    <source>
        <dbReference type="ARBA" id="ARBA00006987"/>
    </source>
</evidence>
<proteinExistence type="inferred from homology"/>
<reference evidence="3 4" key="1">
    <citation type="submission" date="2018-10" db="EMBL/GenBank/DDBJ databases">
        <authorList>
            <person name="Criscuolo A."/>
        </authorList>
    </citation>
    <scope>NUCLEOTIDE SEQUENCE [LARGE SCALE GENOMIC DNA]</scope>
    <source>
        <strain evidence="3">DnA1</strain>
    </source>
</reference>
<dbReference type="AlphaFoldDB" id="A0A3P4B3Q4"/>
<sequence length="320" mass="33755">MNHTTIFAATLAGTLAAGTAFAQQWPSRPVTLIVPFSPGGVADTVARPVAEAMSRKLGQPVVVENKAGSGGAAGIAHVARAAPDGYTILISLPSISSMPTADKLVGRQSMYQLDQLVPIARITADPTVLAVRADSPWKTLQEFVDYGRKHQITYGSSGVYGTLHMYMASLGNAAGMDMLHVPFGGAGPALLALMGNQIQAVAASPASVKQHVNSGALRVLAHWGDEPLEAFPKLPSLKSQGYNVEFYQWSGLFAPAGTPKAVLEKLGEAAKFASEDARVKKTIEGGGLPIKYLNTADFAKYWKEDADGQIQAVQRIGKVD</sequence>
<keyword evidence="3" id="KW-0675">Receptor</keyword>
<evidence type="ECO:0000313" key="3">
    <source>
        <dbReference type="EMBL" id="VCU70937.1"/>
    </source>
</evidence>
<comment type="similarity">
    <text evidence="1">Belongs to the UPF0065 (bug) family.</text>
</comment>
<evidence type="ECO:0000256" key="2">
    <source>
        <dbReference type="SAM" id="SignalP"/>
    </source>
</evidence>
<feature type="signal peptide" evidence="2">
    <location>
        <begin position="1"/>
        <end position="22"/>
    </location>
</feature>
<protein>
    <submittedName>
        <fullName evidence="3">Tripartite tricarboxylate transporter family receptor</fullName>
    </submittedName>
</protein>
<dbReference type="CDD" id="cd07012">
    <property type="entry name" value="PBP2_Bug_TTT"/>
    <property type="match status" value="1"/>
</dbReference>
<feature type="chain" id="PRO_5018139144" evidence="2">
    <location>
        <begin position="23"/>
        <end position="320"/>
    </location>
</feature>